<evidence type="ECO:0000313" key="3">
    <source>
        <dbReference type="Proteomes" id="UP001464891"/>
    </source>
</evidence>
<dbReference type="InterPro" id="IPR019993">
    <property type="entry name" value="RecB_nuclease_TM0106_put"/>
</dbReference>
<organism evidence="2 3">
    <name type="scientific">Trichocoleus desertorum GB2-A4</name>
    <dbReference type="NCBI Taxonomy" id="2933944"/>
    <lineage>
        <taxon>Bacteria</taxon>
        <taxon>Bacillati</taxon>
        <taxon>Cyanobacteriota</taxon>
        <taxon>Cyanophyceae</taxon>
        <taxon>Leptolyngbyales</taxon>
        <taxon>Trichocoleusaceae</taxon>
        <taxon>Trichocoleus</taxon>
    </lineage>
</organism>
<reference evidence="2 3" key="1">
    <citation type="submission" date="2022-04" db="EMBL/GenBank/DDBJ databases">
        <title>Positive selection, recombination, and allopatry shape intraspecific diversity of widespread and dominant cyanobacteria.</title>
        <authorList>
            <person name="Wei J."/>
            <person name="Shu W."/>
            <person name="Hu C."/>
        </authorList>
    </citation>
    <scope>NUCLEOTIDE SEQUENCE [LARGE SCALE GENOMIC DNA]</scope>
    <source>
        <strain evidence="2 3">GB2-A4</strain>
    </source>
</reference>
<dbReference type="Gene3D" id="1.10.150.20">
    <property type="entry name" value="5' to 3' exonuclease, C-terminal subdomain"/>
    <property type="match status" value="1"/>
</dbReference>
<gene>
    <name evidence="2" type="ORF">NC998_15130</name>
</gene>
<dbReference type="SUPFAM" id="SSF53098">
    <property type="entry name" value="Ribonuclease H-like"/>
    <property type="match status" value="1"/>
</dbReference>
<proteinExistence type="predicted"/>
<protein>
    <submittedName>
        <fullName evidence="2">TM0106 family RecB-like putative nuclease</fullName>
    </submittedName>
</protein>
<evidence type="ECO:0000259" key="1">
    <source>
        <dbReference type="Pfam" id="PF13482"/>
    </source>
</evidence>
<dbReference type="InterPro" id="IPR012337">
    <property type="entry name" value="RNaseH-like_sf"/>
</dbReference>
<sequence length="491" mass="56274">MFLTTELLLQYQRCSRRAFLDIYGDLTQRDPPSDYLLKLIQDSAAHRRTVLTEYAWQQPTWPPRDWIAGGQATLEMMRQGVECIYQGILLRETPEGVTLVSQPDLLIKQPGQSYFGDWIYVPTEIRLGKRPKLEYQILATFHTYVLAAVQGAWPETSWLILREKGAYEVDLWTLLPQMQTILQECLQTLLAPEAPEVFIARNRCNLCGWLNYCSGVAQAQRHLSLLPGVTASRYTQLQALDLVTVESLASSTPTRLETLPGFGPEVAQRLVWQAQAVLENRAIAYPDKSPSGKPLNLSQELPTAPVELYFDIEAEPDLNVAFLHGVLVVDRRTQQETFHPLLAERPEDEVLVWQQFLELVNDYPDAPIFHFCPYEPQTVARLAKLYDTPSPWVRPLLSRFVDLHERVTRTVILPVESYALKPIARWVGFDWRDAKANGAQAICWYSQWLETGDRAYLDAIVQYNEDDCRATYQIKEWLVGFLQESLCSELV</sequence>
<dbReference type="RefSeq" id="WP_190436472.1">
    <property type="nucleotide sequence ID" value="NZ_JAMPKM010000009.1"/>
</dbReference>
<dbReference type="EMBL" id="JAMPKM010000009">
    <property type="protein sequence ID" value="MEP0818432.1"/>
    <property type="molecule type" value="Genomic_DNA"/>
</dbReference>
<dbReference type="InterPro" id="IPR038720">
    <property type="entry name" value="YprB_RNase_H-like_dom"/>
</dbReference>
<dbReference type="NCBIfam" id="TIGR03491">
    <property type="entry name" value="TM0106 family RecB-like putative nuclease"/>
    <property type="match status" value="1"/>
</dbReference>
<feature type="domain" description="YprB ribonuclease H-like" evidence="1">
    <location>
        <begin position="308"/>
        <end position="479"/>
    </location>
</feature>
<dbReference type="Proteomes" id="UP001464891">
    <property type="component" value="Unassembled WGS sequence"/>
</dbReference>
<comment type="caution">
    <text evidence="2">The sequence shown here is derived from an EMBL/GenBank/DDBJ whole genome shotgun (WGS) entry which is preliminary data.</text>
</comment>
<accession>A0ABV0J9G8</accession>
<dbReference type="SUPFAM" id="SSF47794">
    <property type="entry name" value="Rad51 N-terminal domain-like"/>
    <property type="match status" value="1"/>
</dbReference>
<evidence type="ECO:0000313" key="2">
    <source>
        <dbReference type="EMBL" id="MEP0818432.1"/>
    </source>
</evidence>
<dbReference type="Pfam" id="PF13482">
    <property type="entry name" value="RNase_H_2"/>
    <property type="match status" value="1"/>
</dbReference>
<name>A0ABV0J9G8_9CYAN</name>
<dbReference type="InterPro" id="IPR010995">
    <property type="entry name" value="DNA_repair_Rad51/TF_NusA_a-hlx"/>
</dbReference>
<keyword evidence="3" id="KW-1185">Reference proteome</keyword>